<evidence type="ECO:0008006" key="4">
    <source>
        <dbReference type="Google" id="ProtNLM"/>
    </source>
</evidence>
<organism evidence="2 3">
    <name type="scientific">Candidatus Borkfalkia ceftriaxoniphila</name>
    <dbReference type="NCBI Taxonomy" id="2508949"/>
    <lineage>
        <taxon>Bacteria</taxon>
        <taxon>Bacillati</taxon>
        <taxon>Bacillota</taxon>
        <taxon>Clostridia</taxon>
        <taxon>Christensenellales</taxon>
        <taxon>Christensenellaceae</taxon>
        <taxon>Candidatus Borkfalkia</taxon>
    </lineage>
</organism>
<reference evidence="2 3" key="1">
    <citation type="journal article" date="2019" name="Gut">
        <title>Antibiotics-induced monodominance of a novel gut bacterial order.</title>
        <authorList>
            <person name="Hildebrand F."/>
            <person name="Moitinho-Silva L."/>
            <person name="Blasche S."/>
            <person name="Jahn M.T."/>
            <person name="Gossmann T.I."/>
            <person name="Heuerta-Cepas J."/>
            <person name="Hercog R."/>
            <person name="Luetge M."/>
            <person name="Bahram M."/>
            <person name="Pryszlak A."/>
            <person name="Alves R.J."/>
            <person name="Waszak S.M."/>
            <person name="Zhu A."/>
            <person name="Ye L."/>
            <person name="Costea P.I."/>
            <person name="Aalvink S."/>
            <person name="Belzer C."/>
            <person name="Forslund S.K."/>
            <person name="Sunagawa S."/>
            <person name="Hentschel U."/>
            <person name="Merten C."/>
            <person name="Patil K.R."/>
            <person name="Benes V."/>
            <person name="Bork P."/>
        </authorList>
    </citation>
    <scope>NUCLEOTIDE SEQUENCE [LARGE SCALE GENOMIC DNA]</scope>
    <source>
        <strain evidence="2 3">HDS1380</strain>
    </source>
</reference>
<keyword evidence="1" id="KW-0732">Signal</keyword>
<dbReference type="OrthoDB" id="781226at2"/>
<sequence>MKKTIVFLLTALLVLGTLAGCGETSPHGDPNANKTVPEGYKRLEIEQDSNGKQVLGVGTELDPHFLSCNAGLSGTFQPDSKESGEKWEVKASDWDDIFVPRMKEMNLKRIRTMVLPHYFCPSEAAYTSKAYDWQTTEMKSLYQVLDTAQELEMYVNLTMWGVDTSHSAWLAAGDSGTWCCEPQEGKEEIFAELFATMIKYLREEKGYTCIQEITLYNEPNSFYNRYGAITGHELYTEMCIATDEAFKEAGIRQDVKFNLSDDARDSTWLGKSAATLEGVADILNSHTYDFTEEHTNAQIQYELPTYNLKSYMDAIEDSPLPHMFGEFGTGHVEPPSIATDRHTEMRGLQIARIAANMLYMGSCGFSHWPLFSQYYNRPSSDFVTAYPFEIMNMGLWGYADEDYAPRPVYYAYSLLSRFVQTGAHIYPVETNDANLVAVALRTEEGKWTYLVVNDSADTKNIAFVNNTKFPASLNRYVYELGNVPTDGKQIQSDKTVTADGRVVSDRLGGMTFAVYSDLESGGRT</sequence>
<dbReference type="AlphaFoldDB" id="A0A4Q2KCP3"/>
<name>A0A4Q2KCP3_9FIRM</name>
<dbReference type="Proteomes" id="UP000291269">
    <property type="component" value="Unassembled WGS sequence"/>
</dbReference>
<dbReference type="Gene3D" id="3.20.20.80">
    <property type="entry name" value="Glycosidases"/>
    <property type="match status" value="1"/>
</dbReference>
<dbReference type="PROSITE" id="PS51257">
    <property type="entry name" value="PROKAR_LIPOPROTEIN"/>
    <property type="match status" value="1"/>
</dbReference>
<evidence type="ECO:0000256" key="1">
    <source>
        <dbReference type="SAM" id="SignalP"/>
    </source>
</evidence>
<dbReference type="InterPro" id="IPR017853">
    <property type="entry name" value="GH"/>
</dbReference>
<evidence type="ECO:0000313" key="3">
    <source>
        <dbReference type="Proteomes" id="UP000291269"/>
    </source>
</evidence>
<proteinExistence type="predicted"/>
<evidence type="ECO:0000313" key="2">
    <source>
        <dbReference type="EMBL" id="RXZ61789.1"/>
    </source>
</evidence>
<comment type="caution">
    <text evidence="2">The sequence shown here is derived from an EMBL/GenBank/DDBJ whole genome shotgun (WGS) entry which is preliminary data.</text>
</comment>
<keyword evidence="3" id="KW-1185">Reference proteome</keyword>
<feature type="chain" id="PRO_5039311210" description="Glycoside hydrolase family 5 domain-containing protein" evidence="1">
    <location>
        <begin position="20"/>
        <end position="524"/>
    </location>
</feature>
<gene>
    <name evidence="2" type="ORF">ESZ91_05210</name>
</gene>
<dbReference type="EMBL" id="SDOZ01000002">
    <property type="protein sequence ID" value="RXZ61789.1"/>
    <property type="molecule type" value="Genomic_DNA"/>
</dbReference>
<protein>
    <recommendedName>
        <fullName evidence="4">Glycoside hydrolase family 5 domain-containing protein</fullName>
    </recommendedName>
</protein>
<feature type="signal peptide" evidence="1">
    <location>
        <begin position="1"/>
        <end position="19"/>
    </location>
</feature>
<dbReference type="SUPFAM" id="SSF51445">
    <property type="entry name" value="(Trans)glycosidases"/>
    <property type="match status" value="1"/>
</dbReference>
<dbReference type="RefSeq" id="WP_129224802.1">
    <property type="nucleotide sequence ID" value="NZ_SDOZ01000002.1"/>
</dbReference>
<accession>A0A4Q2KCP3</accession>